<reference evidence="2 3" key="1">
    <citation type="journal article" date="2015" name="BMC Genomics">
        <title>The genome of the truffle-parasite Tolypocladium ophioglossoides and the evolution of antifungal peptaibiotics.</title>
        <authorList>
            <person name="Quandt C.A."/>
            <person name="Bushley K.E."/>
            <person name="Spatafora J.W."/>
        </authorList>
    </citation>
    <scope>NUCLEOTIDE SEQUENCE [LARGE SCALE GENOMIC DNA]</scope>
    <source>
        <strain evidence="2 3">CBS 100239</strain>
    </source>
</reference>
<dbReference type="SUPFAM" id="SSF52540">
    <property type="entry name" value="P-loop containing nucleoside triphosphate hydrolases"/>
    <property type="match status" value="1"/>
</dbReference>
<protein>
    <recommendedName>
        <fullName evidence="1">AAA+ ATPase lid domain-containing protein</fullName>
    </recommendedName>
</protein>
<sequence>MKWDAILILDEADIFLQDRDYENLTRNALVSSKVFLQALEYFKGIMFLLATAWSRIHITLGIPEFNEAVRKEVWRIFLADLGRKRRDDSDPLLTVDECKALGREVLNSWAREPLNGRQIRNCVRSALALAQDKGEKVSAKHFDAVNTLTLLFSWAKHSPNI</sequence>
<dbReference type="Proteomes" id="UP000036947">
    <property type="component" value="Unassembled WGS sequence"/>
</dbReference>
<feature type="domain" description="AAA+ ATPase lid" evidence="1">
    <location>
        <begin position="65"/>
        <end position="138"/>
    </location>
</feature>
<evidence type="ECO:0000313" key="2">
    <source>
        <dbReference type="EMBL" id="KND87220.1"/>
    </source>
</evidence>
<keyword evidence="3" id="KW-1185">Reference proteome</keyword>
<proteinExistence type="predicted"/>
<dbReference type="InterPro" id="IPR056599">
    <property type="entry name" value="AAA_lid_fung"/>
</dbReference>
<dbReference type="AlphaFoldDB" id="A0A0L0N0A5"/>
<dbReference type="STRING" id="1163406.A0A0L0N0A5"/>
<dbReference type="PANTHER" id="PTHR46411:SF3">
    <property type="entry name" value="AAA+ ATPASE DOMAIN-CONTAINING PROTEIN"/>
    <property type="match status" value="1"/>
</dbReference>
<gene>
    <name evidence="2" type="ORF">TOPH_08158</name>
</gene>
<dbReference type="PANTHER" id="PTHR46411">
    <property type="entry name" value="FAMILY ATPASE, PUTATIVE-RELATED"/>
    <property type="match status" value="1"/>
</dbReference>
<dbReference type="Pfam" id="PF23232">
    <property type="entry name" value="AAA_lid_13"/>
    <property type="match status" value="1"/>
</dbReference>
<comment type="caution">
    <text evidence="2">The sequence shown here is derived from an EMBL/GenBank/DDBJ whole genome shotgun (WGS) entry which is preliminary data.</text>
</comment>
<accession>A0A0L0N0A5</accession>
<name>A0A0L0N0A5_TOLOC</name>
<evidence type="ECO:0000259" key="1">
    <source>
        <dbReference type="Pfam" id="PF23232"/>
    </source>
</evidence>
<dbReference type="InterPro" id="IPR027417">
    <property type="entry name" value="P-loop_NTPase"/>
</dbReference>
<dbReference type="EMBL" id="LFRF01000040">
    <property type="protein sequence ID" value="KND87220.1"/>
    <property type="molecule type" value="Genomic_DNA"/>
</dbReference>
<evidence type="ECO:0000313" key="3">
    <source>
        <dbReference type="Proteomes" id="UP000036947"/>
    </source>
</evidence>
<dbReference type="OrthoDB" id="10042665at2759"/>
<organism evidence="2 3">
    <name type="scientific">Tolypocladium ophioglossoides (strain CBS 100239)</name>
    <name type="common">Snaketongue truffleclub</name>
    <name type="synonym">Elaphocordyceps ophioglossoides</name>
    <dbReference type="NCBI Taxonomy" id="1163406"/>
    <lineage>
        <taxon>Eukaryota</taxon>
        <taxon>Fungi</taxon>
        <taxon>Dikarya</taxon>
        <taxon>Ascomycota</taxon>
        <taxon>Pezizomycotina</taxon>
        <taxon>Sordariomycetes</taxon>
        <taxon>Hypocreomycetidae</taxon>
        <taxon>Hypocreales</taxon>
        <taxon>Ophiocordycipitaceae</taxon>
        <taxon>Tolypocladium</taxon>
    </lineage>
</organism>